<keyword evidence="2" id="KW-0472">Membrane</keyword>
<dbReference type="InterPro" id="IPR036566">
    <property type="entry name" value="PYNP-like_C_sf"/>
</dbReference>
<gene>
    <name evidence="3" type="ORF">ACFOEW_18170</name>
</gene>
<evidence type="ECO:0000313" key="3">
    <source>
        <dbReference type="EMBL" id="MFC3203737.1"/>
    </source>
</evidence>
<feature type="transmembrane region" description="Helical" evidence="2">
    <location>
        <begin position="21"/>
        <end position="47"/>
    </location>
</feature>
<feature type="transmembrane region" description="Helical" evidence="2">
    <location>
        <begin position="144"/>
        <end position="164"/>
    </location>
</feature>
<sequence length="439" mass="48228">MTLRLFTTRVRVLWESLSTSYWFIPLLMMSISVALCYACLSVIERAFLPDVLRPLIPLVTQESVQQLLSTVAGAMITVTSIAFSMTLVSLTLASNQFGPRLIRNFMQDRNTQMVLGILVSTFLFCLISLHHLSSINSNQDAVSMLAGATVFLALIDCVTIIYFIHHVSRSIQADQVIANCVQHFESNINSLLSVPESNASFRAIAEQWAAPQGDFLVSVKAVQNGYVQTINYSSFLNQSATEVAGSELHVRSGDHVLCGEALFTVHCRQPASEADFTTLRQAVVLGANRTPIQDPEFAISQLVEIALRALSPGINDPHTAITCVDKLTAICVQVASREFPAENLIHTSSEVWLKRRTFTFAGVVDKAYSQVRQSANDQIAVLIHLLKSLAKLQQSCAAIEQKTISTHAHSIDEQIATLTISASDKKSIEEAMLPFKSND</sequence>
<dbReference type="InterPro" id="IPR018723">
    <property type="entry name" value="DUF2254_membrane"/>
</dbReference>
<comment type="caution">
    <text evidence="3">The sequence shown here is derived from an EMBL/GenBank/DDBJ whole genome shotgun (WGS) entry which is preliminary data.</text>
</comment>
<keyword evidence="4" id="KW-1185">Reference proteome</keyword>
<organism evidence="3 4">
    <name type="scientific">Alteromonas oceani</name>
    <dbReference type="NCBI Taxonomy" id="2071609"/>
    <lineage>
        <taxon>Bacteria</taxon>
        <taxon>Pseudomonadati</taxon>
        <taxon>Pseudomonadota</taxon>
        <taxon>Gammaproteobacteria</taxon>
        <taxon>Alteromonadales</taxon>
        <taxon>Alteromonadaceae</taxon>
        <taxon>Alteromonas/Salinimonas group</taxon>
        <taxon>Alteromonas</taxon>
    </lineage>
</organism>
<dbReference type="SUPFAM" id="SSF54680">
    <property type="entry name" value="Pyrimidine nucleoside phosphorylase C-terminal domain"/>
    <property type="match status" value="1"/>
</dbReference>
<dbReference type="Pfam" id="PF10011">
    <property type="entry name" value="DUF2254"/>
    <property type="match status" value="1"/>
</dbReference>
<keyword evidence="2" id="KW-0812">Transmembrane</keyword>
<evidence type="ECO:0000256" key="2">
    <source>
        <dbReference type="SAM" id="Phobius"/>
    </source>
</evidence>
<keyword evidence="1" id="KW-0808">Transferase</keyword>
<name>A0ABV7K2R1_9ALTE</name>
<feature type="transmembrane region" description="Helical" evidence="2">
    <location>
        <begin position="67"/>
        <end position="92"/>
    </location>
</feature>
<keyword evidence="2" id="KW-1133">Transmembrane helix</keyword>
<evidence type="ECO:0000313" key="4">
    <source>
        <dbReference type="Proteomes" id="UP001595477"/>
    </source>
</evidence>
<dbReference type="Proteomes" id="UP001595477">
    <property type="component" value="Unassembled WGS sequence"/>
</dbReference>
<feature type="transmembrane region" description="Helical" evidence="2">
    <location>
        <begin position="113"/>
        <end position="132"/>
    </location>
</feature>
<evidence type="ECO:0000256" key="1">
    <source>
        <dbReference type="ARBA" id="ARBA00022679"/>
    </source>
</evidence>
<reference evidence="4" key="1">
    <citation type="journal article" date="2019" name="Int. J. Syst. Evol. Microbiol.">
        <title>The Global Catalogue of Microorganisms (GCM) 10K type strain sequencing project: providing services to taxonomists for standard genome sequencing and annotation.</title>
        <authorList>
            <consortium name="The Broad Institute Genomics Platform"/>
            <consortium name="The Broad Institute Genome Sequencing Center for Infectious Disease"/>
            <person name="Wu L."/>
            <person name="Ma J."/>
        </authorList>
    </citation>
    <scope>NUCLEOTIDE SEQUENCE [LARGE SCALE GENOMIC DNA]</scope>
    <source>
        <strain evidence="4">KCTC 52449</strain>
    </source>
</reference>
<dbReference type="RefSeq" id="WP_123323629.1">
    <property type="nucleotide sequence ID" value="NZ_JBHRSX010000097.1"/>
</dbReference>
<dbReference type="EMBL" id="JBHRSX010000097">
    <property type="protein sequence ID" value="MFC3203737.1"/>
    <property type="molecule type" value="Genomic_DNA"/>
</dbReference>
<proteinExistence type="predicted"/>
<accession>A0ABV7K2R1</accession>
<protein>
    <submittedName>
        <fullName evidence="3">DUF2254 domain-containing protein</fullName>
    </submittedName>
</protein>